<dbReference type="InterPro" id="IPR003718">
    <property type="entry name" value="OsmC/Ohr_fam"/>
</dbReference>
<dbReference type="AlphaFoldDB" id="A0A1W2AXY7"/>
<dbReference type="STRING" id="504486.SAMN05660703_2276"/>
<proteinExistence type="predicted"/>
<protein>
    <submittedName>
        <fullName evidence="1">Uncharacterized OsmC-related protein</fullName>
    </submittedName>
</protein>
<dbReference type="Proteomes" id="UP000192360">
    <property type="component" value="Unassembled WGS sequence"/>
</dbReference>
<dbReference type="InterPro" id="IPR036102">
    <property type="entry name" value="OsmC/Ohrsf"/>
</dbReference>
<dbReference type="RefSeq" id="WP_084061600.1">
    <property type="nucleotide sequence ID" value="NZ_FWXO01000003.1"/>
</dbReference>
<dbReference type="OrthoDB" id="9781312at2"/>
<gene>
    <name evidence="1" type="ORF">SAMN05660703_2276</name>
</gene>
<dbReference type="InterPro" id="IPR015946">
    <property type="entry name" value="KH_dom-like_a/b"/>
</dbReference>
<evidence type="ECO:0000313" key="2">
    <source>
        <dbReference type="Proteomes" id="UP000192360"/>
    </source>
</evidence>
<keyword evidence="2" id="KW-1185">Reference proteome</keyword>
<sequence>MTYSSAASSVSKTSATIQIKQSAIDFGIIPATESSLPNPAELFLGSLCACILKNVERFSTFMNFTYTHAEIVVNATRLEKPPRMDNIEYVLKIYSPDKNINLELLKKNIEKHGTIYNTVKEVCTITGTITIV</sequence>
<reference evidence="1 2" key="1">
    <citation type="submission" date="2017-04" db="EMBL/GenBank/DDBJ databases">
        <authorList>
            <person name="Afonso C.L."/>
            <person name="Miller P.J."/>
            <person name="Scott M.A."/>
            <person name="Spackman E."/>
            <person name="Goraichik I."/>
            <person name="Dimitrov K.M."/>
            <person name="Suarez D.L."/>
            <person name="Swayne D.E."/>
        </authorList>
    </citation>
    <scope>NUCLEOTIDE SEQUENCE [LARGE SCALE GENOMIC DNA]</scope>
    <source>
        <strain evidence="1 2">DSM 21164</strain>
    </source>
</reference>
<organism evidence="1 2">
    <name type="scientific">Cellulophaga tyrosinoxydans</name>
    <dbReference type="NCBI Taxonomy" id="504486"/>
    <lineage>
        <taxon>Bacteria</taxon>
        <taxon>Pseudomonadati</taxon>
        <taxon>Bacteroidota</taxon>
        <taxon>Flavobacteriia</taxon>
        <taxon>Flavobacteriales</taxon>
        <taxon>Flavobacteriaceae</taxon>
        <taxon>Cellulophaga</taxon>
    </lineage>
</organism>
<dbReference type="Gene3D" id="3.30.300.20">
    <property type="match status" value="1"/>
</dbReference>
<dbReference type="Pfam" id="PF02566">
    <property type="entry name" value="OsmC"/>
    <property type="match status" value="1"/>
</dbReference>
<name>A0A1W2AXY7_9FLAO</name>
<evidence type="ECO:0000313" key="1">
    <source>
        <dbReference type="EMBL" id="SMC65038.1"/>
    </source>
</evidence>
<dbReference type="SUPFAM" id="SSF82784">
    <property type="entry name" value="OsmC-like"/>
    <property type="match status" value="1"/>
</dbReference>
<accession>A0A1W2AXY7</accession>
<dbReference type="EMBL" id="FWXO01000003">
    <property type="protein sequence ID" value="SMC65038.1"/>
    <property type="molecule type" value="Genomic_DNA"/>
</dbReference>